<dbReference type="Gene3D" id="3.30.950.30">
    <property type="entry name" value="Schlafen, AAA domain"/>
    <property type="match status" value="1"/>
</dbReference>
<sequence>KEFHLGPDRKMNISVTLNPNLPGWALFIGGITLGEKARNKMKNYGQKRKEKEICLRAVCALLNSGGGMMEAVIKNVDYELNRDGIGHDLETSFYKMVPFVHKNLDFKQKQRHFHIFIKSWTPDIYGQCIVTLKTNLYIRNFSSSDNMKGHAALEFLTNMKESGGRLCSTLTDSPVEELASYFNKSKFTCKDKFPFTKSMHVELKFFSPKNIPECIKKILPPIVSAFANTEGGYLFLGIDGKEQQITGFKAKKNDLEKLESEISECIHQLPVYHFCEKKEEIIFSCKFVEVHDDAGSVCSYVCALRVERFCCAVFAKEPDSWQVNDSGVKAFTTEEWVTRLVNYKPVPSGMVTCIPEALCKELFLQHEGLQQLIQKEMDSADEGTLLFSKSWSLDLGLQENQEVICDVLLICPRKLPTLYSIVRVGEEGEGNLTALEEPGDKLQDYVKQITLTLKYTLVNLGGYTGKLGIVMKVLYLSHKATSPYDSSSKIYYPVSYYVTTEMRRSLLTALLKVL</sequence>
<feature type="coiled-coil region" evidence="1">
    <location>
        <begin position="238"/>
        <end position="268"/>
    </location>
</feature>
<organism evidence="5 6">
    <name type="scientific">Jaculus jaculus</name>
    <name type="common">Lesser Egyptian jerboa</name>
    <dbReference type="NCBI Taxonomy" id="51337"/>
    <lineage>
        <taxon>Eukaryota</taxon>
        <taxon>Metazoa</taxon>
        <taxon>Chordata</taxon>
        <taxon>Craniata</taxon>
        <taxon>Vertebrata</taxon>
        <taxon>Euteleostomi</taxon>
        <taxon>Mammalia</taxon>
        <taxon>Eutheria</taxon>
        <taxon>Euarchontoglires</taxon>
        <taxon>Glires</taxon>
        <taxon>Rodentia</taxon>
        <taxon>Myomorpha</taxon>
        <taxon>Dipodoidea</taxon>
        <taxon>Dipodidae</taxon>
        <taxon>Dipodinae</taxon>
        <taxon>Jaculus</taxon>
    </lineage>
</organism>
<dbReference type="FunFam" id="3.30.950.30:FF:000001">
    <property type="entry name" value="Schlafen family member 14"/>
    <property type="match status" value="1"/>
</dbReference>
<dbReference type="InterPro" id="IPR007421">
    <property type="entry name" value="Schlafen_AlbA_2_dom"/>
</dbReference>
<dbReference type="InterPro" id="IPR031450">
    <property type="entry name" value="Poxin-SLFN/SLFN_N"/>
</dbReference>
<dbReference type="Pfam" id="PF04326">
    <property type="entry name" value="SLFN_AlbA_2"/>
    <property type="match status" value="1"/>
</dbReference>
<dbReference type="OMA" id="VKMGGYT"/>
<dbReference type="GeneTree" id="ENSGT00410000025651"/>
<evidence type="ECO:0000256" key="1">
    <source>
        <dbReference type="SAM" id="Coils"/>
    </source>
</evidence>
<evidence type="ECO:0000313" key="6">
    <source>
        <dbReference type="Proteomes" id="UP000694385"/>
    </source>
</evidence>
<feature type="domain" description="Schlafen AlbA-2" evidence="2">
    <location>
        <begin position="215"/>
        <end position="313"/>
    </location>
</feature>
<dbReference type="AlphaFoldDB" id="A0A8C5LMK9"/>
<dbReference type="InterPro" id="IPR048729">
    <property type="entry name" value="SLFN_GTPase-like"/>
</dbReference>
<dbReference type="Pfam" id="PF17057">
    <property type="entry name" value="B3R"/>
    <property type="match status" value="1"/>
</dbReference>
<keyword evidence="1" id="KW-0175">Coiled coil</keyword>
<protein>
    <recommendedName>
        <fullName evidence="7">Schlafen AlbA-2 domain-containing protein</fullName>
    </recommendedName>
</protein>
<dbReference type="Proteomes" id="UP000694385">
    <property type="component" value="Unassembled WGS sequence"/>
</dbReference>
<dbReference type="Ensembl" id="ENSJJAT00000031502.1">
    <property type="protein sequence ID" value="ENSJJAP00000024917.1"/>
    <property type="gene ID" value="ENSJJAG00000024250.1"/>
</dbReference>
<evidence type="ECO:0000259" key="4">
    <source>
        <dbReference type="Pfam" id="PF21026"/>
    </source>
</evidence>
<dbReference type="PANTHER" id="PTHR12155:SF2">
    <property type="entry name" value="RIBONUCLEASE SLFN12"/>
    <property type="match status" value="1"/>
</dbReference>
<dbReference type="InterPro" id="IPR038461">
    <property type="entry name" value="Schlafen_AlbA_2_dom_sf"/>
</dbReference>
<evidence type="ECO:0008006" key="7">
    <source>
        <dbReference type="Google" id="ProtNLM"/>
    </source>
</evidence>
<evidence type="ECO:0000313" key="5">
    <source>
        <dbReference type="Ensembl" id="ENSJJAP00000024917.1"/>
    </source>
</evidence>
<reference evidence="5" key="1">
    <citation type="submission" date="2025-08" db="UniProtKB">
        <authorList>
            <consortium name="Ensembl"/>
        </authorList>
    </citation>
    <scope>IDENTIFICATION</scope>
</reference>
<dbReference type="InterPro" id="IPR029684">
    <property type="entry name" value="Schlafen"/>
</dbReference>
<dbReference type="PANTHER" id="PTHR12155">
    <property type="entry name" value="SCHLAFEN"/>
    <property type="match status" value="1"/>
</dbReference>
<feature type="domain" description="Schlafen GTPase-like" evidence="4">
    <location>
        <begin position="351"/>
        <end position="497"/>
    </location>
</feature>
<proteinExistence type="predicted"/>
<reference evidence="5" key="2">
    <citation type="submission" date="2025-09" db="UniProtKB">
        <authorList>
            <consortium name="Ensembl"/>
        </authorList>
    </citation>
    <scope>IDENTIFICATION</scope>
</reference>
<evidence type="ECO:0000259" key="3">
    <source>
        <dbReference type="Pfam" id="PF17057"/>
    </source>
</evidence>
<accession>A0A8C5LMK9</accession>
<dbReference type="Pfam" id="PF21026">
    <property type="entry name" value="SLFN_GTPase-like"/>
    <property type="match status" value="1"/>
</dbReference>
<name>A0A8C5LMK9_JACJA</name>
<evidence type="ECO:0000259" key="2">
    <source>
        <dbReference type="Pfam" id="PF04326"/>
    </source>
</evidence>
<keyword evidence="6" id="KW-1185">Reference proteome</keyword>
<feature type="domain" description="Poxin-Schlafen/Schlafen-like N-terminal" evidence="3">
    <location>
        <begin position="92"/>
        <end position="195"/>
    </location>
</feature>